<proteinExistence type="predicted"/>
<reference evidence="2 3" key="1">
    <citation type="submission" date="2018-10" db="EMBL/GenBank/DDBJ databases">
        <title>Genome sequence of Verticillium nonalfalfae VnAa140.</title>
        <authorList>
            <person name="Stajich J.E."/>
            <person name="Kasson M.T."/>
        </authorList>
    </citation>
    <scope>NUCLEOTIDE SEQUENCE [LARGE SCALE GENOMIC DNA]</scope>
    <source>
        <strain evidence="2 3">VnAa140</strain>
    </source>
</reference>
<dbReference type="PANTHER" id="PTHR31896">
    <property type="entry name" value="FAMILY REGULATORY PROTEIN, PUTATIVE (AFU_ORTHOLOGUE AFUA_3G14730)-RELATED"/>
    <property type="match status" value="1"/>
</dbReference>
<dbReference type="InterPro" id="IPR023213">
    <property type="entry name" value="CAT-like_dom_sf"/>
</dbReference>
<name>A0A3M9XWZ4_9PEZI</name>
<protein>
    <recommendedName>
        <fullName evidence="4">Transferase</fullName>
    </recommendedName>
</protein>
<keyword evidence="3" id="KW-1185">Reference proteome</keyword>
<evidence type="ECO:0000313" key="3">
    <source>
        <dbReference type="Proteomes" id="UP000267145"/>
    </source>
</evidence>
<dbReference type="STRING" id="1051616.A0A3M9XWZ4"/>
<organism evidence="2 3">
    <name type="scientific">Verticillium nonalfalfae</name>
    <dbReference type="NCBI Taxonomy" id="1051616"/>
    <lineage>
        <taxon>Eukaryota</taxon>
        <taxon>Fungi</taxon>
        <taxon>Dikarya</taxon>
        <taxon>Ascomycota</taxon>
        <taxon>Pezizomycotina</taxon>
        <taxon>Sordariomycetes</taxon>
        <taxon>Hypocreomycetidae</taxon>
        <taxon>Glomerellales</taxon>
        <taxon>Plectosphaerellaceae</taxon>
        <taxon>Verticillium</taxon>
    </lineage>
</organism>
<accession>A0A3M9XWZ4</accession>
<evidence type="ECO:0008006" key="4">
    <source>
        <dbReference type="Google" id="ProtNLM"/>
    </source>
</evidence>
<dbReference type="AlphaFoldDB" id="A0A3M9XWZ4"/>
<dbReference type="Gene3D" id="3.30.559.10">
    <property type="entry name" value="Chloramphenicol acetyltransferase-like domain"/>
    <property type="match status" value="2"/>
</dbReference>
<gene>
    <name evidence="2" type="ORF">D7B24_004248</name>
</gene>
<dbReference type="InterPro" id="IPR051283">
    <property type="entry name" value="Sec_Metabolite_Acyltrans"/>
</dbReference>
<dbReference type="GeneID" id="39607937"/>
<dbReference type="Proteomes" id="UP000267145">
    <property type="component" value="Unassembled WGS sequence"/>
</dbReference>
<evidence type="ECO:0000313" key="2">
    <source>
        <dbReference type="EMBL" id="RNJ52156.1"/>
    </source>
</evidence>
<keyword evidence="1" id="KW-0808">Transferase</keyword>
<comment type="caution">
    <text evidence="2">The sequence shown here is derived from an EMBL/GenBank/DDBJ whole genome shotgun (WGS) entry which is preliminary data.</text>
</comment>
<dbReference type="RefSeq" id="XP_028490314.1">
    <property type="nucleotide sequence ID" value="XM_028638420.1"/>
</dbReference>
<dbReference type="PANTHER" id="PTHR31896:SF64">
    <property type="entry name" value="TRICHOTHECENE 3-O-ACETYLTRANSFERASE"/>
    <property type="match status" value="1"/>
</dbReference>
<dbReference type="Pfam" id="PF02458">
    <property type="entry name" value="Transferase"/>
    <property type="match status" value="2"/>
</dbReference>
<dbReference type="EMBL" id="RBVV01000235">
    <property type="protein sequence ID" value="RNJ52156.1"/>
    <property type="molecule type" value="Genomic_DNA"/>
</dbReference>
<sequence length="488" mass="52665">MALHQPVRVFPSTPGPPTTTALSILDNTVARFSPTGAIWVFDAYPPLAREAFLSQLQASFAKALSSFPHFAGQLHWDTSTQRFNRAAVTYGSPSDPGVEYTVVASSTNISIPKATIWEGTFPQDALLASQTPLALHDLTTADGLPAMIVQITLLPRGYAVAVKLAHPLADAHTLLQFMRHWSAAHAARPPPTTPVFAPRRLDAHAIHAAGRPTRERDAALTAQARALPLHRFDWWATTAPAYPAFLASTTANSKPTAANLPAAAAAVAKEEIPRTDLQIPPWPTWDLLRPVKHAVLHFADAALGALRVDGASRLDALLAHVWARIVRARGLVDEDVFLNLTLGVRARTAPPLGDAFVGSPLVLAHVGRAAREVVAGPAAVAVAIRRCLQRFTPDAVAAVLHDAEGEVSPQRIWQAFLGERHVLVTSWLRTGVYEIELFGARPAWVHSVMPRMDGCVQVMEGRDGGMDVSVYLEAQAMDRLLADRELGV</sequence>
<dbReference type="GO" id="GO:0016740">
    <property type="term" value="F:transferase activity"/>
    <property type="evidence" value="ECO:0007669"/>
    <property type="project" value="UniProtKB-KW"/>
</dbReference>
<evidence type="ECO:0000256" key="1">
    <source>
        <dbReference type="ARBA" id="ARBA00022679"/>
    </source>
</evidence>